<evidence type="ECO:0000256" key="2">
    <source>
        <dbReference type="ARBA" id="ARBA00022448"/>
    </source>
</evidence>
<keyword evidence="3" id="KW-1003">Cell membrane</keyword>
<accession>Q1J3X0</accession>
<protein>
    <submittedName>
        <fullName evidence="4">Permease</fullName>
    </submittedName>
</protein>
<keyword evidence="3" id="KW-0472">Membrane</keyword>
<geneLocation type="plasmid" evidence="4 5">
    <name>pDGEO01</name>
</geneLocation>
<evidence type="ECO:0000256" key="1">
    <source>
        <dbReference type="ARBA" id="ARBA00004651"/>
    </source>
</evidence>
<dbReference type="HOGENOM" id="CLU_2952772_0_0_0"/>
<dbReference type="eggNOG" id="COG0477">
    <property type="taxonomic scope" value="Bacteria"/>
</dbReference>
<dbReference type="RefSeq" id="WP_011525680.1">
    <property type="nucleotide sequence ID" value="NC_008010.2"/>
</dbReference>
<keyword evidence="5" id="KW-1185">Reference proteome</keyword>
<dbReference type="AlphaFoldDB" id="Q1J3X0"/>
<evidence type="ECO:0000313" key="5">
    <source>
        <dbReference type="Proteomes" id="UP000002431"/>
    </source>
</evidence>
<keyword evidence="2" id="KW-0813">Transport</keyword>
<dbReference type="PANTHER" id="PTHR43045:SF1">
    <property type="entry name" value="SHIKIMATE TRANSPORTER"/>
    <property type="match status" value="1"/>
</dbReference>
<sequence length="59" mass="6444">MTSVQAHESVGTHAPRRAAASGWIGSALEYYDFFIYAQAAALIFPQIFFPKEDPKVAIG</sequence>
<dbReference type="GO" id="GO:0005886">
    <property type="term" value="C:plasma membrane"/>
    <property type="evidence" value="ECO:0007669"/>
    <property type="project" value="UniProtKB-SubCell"/>
</dbReference>
<keyword evidence="4" id="KW-0614">Plasmid</keyword>
<organism evidence="4 5">
    <name type="scientific">Deinococcus geothermalis (strain DSM 11300 / CIP 105573 / AG-3a)</name>
    <dbReference type="NCBI Taxonomy" id="319795"/>
    <lineage>
        <taxon>Bacteria</taxon>
        <taxon>Thermotogati</taxon>
        <taxon>Deinococcota</taxon>
        <taxon>Deinococci</taxon>
        <taxon>Deinococcales</taxon>
        <taxon>Deinococcaceae</taxon>
        <taxon>Deinococcus</taxon>
    </lineage>
</organism>
<gene>
    <name evidence="4" type="ordered locus">Dgeo_2373</name>
</gene>
<proteinExistence type="predicted"/>
<name>Q1J3X0_DEIGD</name>
<dbReference type="Proteomes" id="UP000002431">
    <property type="component" value="Plasmid pDGEO01"/>
</dbReference>
<comment type="subcellular location">
    <subcellularLocation>
        <location evidence="1">Cell membrane</location>
        <topology evidence="1">Multi-pass membrane protein</topology>
    </subcellularLocation>
</comment>
<evidence type="ECO:0000313" key="4">
    <source>
        <dbReference type="EMBL" id="ABF43808.1"/>
    </source>
</evidence>
<reference evidence="4" key="1">
    <citation type="submission" date="2006-04" db="EMBL/GenBank/DDBJ databases">
        <title>Complete sequence of plasmid1 pDGEO01 of Deinococcus geothermalis DSM 11300.</title>
        <authorList>
            <consortium name="US DOE Joint Genome Institute"/>
            <person name="Copeland A."/>
            <person name="Lucas S."/>
            <person name="Lapidus A."/>
            <person name="Barry K."/>
            <person name="Detter J.C."/>
            <person name="Glavina del Rio T."/>
            <person name="Hammon N."/>
            <person name="Israni S."/>
            <person name="Dalin E."/>
            <person name="Tice H."/>
            <person name="Pitluck S."/>
            <person name="Brettin T."/>
            <person name="Bruce D."/>
            <person name="Han C."/>
            <person name="Tapia R."/>
            <person name="Saunders E."/>
            <person name="Gilna P."/>
            <person name="Schmutz J."/>
            <person name="Larimer F."/>
            <person name="Land M."/>
            <person name="Hauser L."/>
            <person name="Kyrpides N."/>
            <person name="Kim E."/>
            <person name="Daly M.J."/>
            <person name="Fredrickson J.K."/>
            <person name="Makarova K.S."/>
            <person name="Gaidamakova E.K."/>
            <person name="Zhai M."/>
            <person name="Richardson P."/>
        </authorList>
    </citation>
    <scope>NUCLEOTIDE SEQUENCE</scope>
    <source>
        <strain evidence="4">DSM 11300</strain>
        <plasmid evidence="4">pDGEO01</plasmid>
    </source>
</reference>
<dbReference type="PANTHER" id="PTHR43045">
    <property type="entry name" value="SHIKIMATE TRANSPORTER"/>
    <property type="match status" value="1"/>
</dbReference>
<evidence type="ECO:0000256" key="3">
    <source>
        <dbReference type="ARBA" id="ARBA00022475"/>
    </source>
</evidence>
<dbReference type="EMBL" id="CP000358">
    <property type="protein sequence ID" value="ABF43808.1"/>
    <property type="molecule type" value="Genomic_DNA"/>
</dbReference>
<dbReference type="KEGG" id="dge:Dgeo_2373"/>